<dbReference type="SMART" id="SM00460">
    <property type="entry name" value="TGc"/>
    <property type="match status" value="1"/>
</dbReference>
<dbReference type="InterPro" id="IPR056564">
    <property type="entry name" value="Ig-like_KY"/>
</dbReference>
<dbReference type="Pfam" id="PF23265">
    <property type="entry name" value="Ig-like_KY"/>
    <property type="match status" value="6"/>
</dbReference>
<evidence type="ECO:0000259" key="2">
    <source>
        <dbReference type="SMART" id="SM00460"/>
    </source>
</evidence>
<dbReference type="GO" id="GO:0007528">
    <property type="term" value="P:neuromuscular junction development"/>
    <property type="evidence" value="ECO:0007669"/>
    <property type="project" value="TreeGrafter"/>
</dbReference>
<dbReference type="EMBL" id="WNYA01000003">
    <property type="protein sequence ID" value="KAG8580365.1"/>
    <property type="molecule type" value="Genomic_DNA"/>
</dbReference>
<protein>
    <recommendedName>
        <fullName evidence="2">Transglutaminase-like domain-containing protein</fullName>
    </recommendedName>
</protein>
<dbReference type="AlphaFoldDB" id="A0AAV7C6U3"/>
<feature type="domain" description="Transglutaminase-like" evidence="2">
    <location>
        <begin position="192"/>
        <end position="260"/>
    </location>
</feature>
<dbReference type="SUPFAM" id="SSF54001">
    <property type="entry name" value="Cysteine proteinases"/>
    <property type="match status" value="1"/>
</dbReference>
<evidence type="ECO:0000313" key="3">
    <source>
        <dbReference type="EMBL" id="KAG8580365.1"/>
    </source>
</evidence>
<dbReference type="PANTHER" id="PTHR46333:SF3">
    <property type="entry name" value="KYPHOSCOLIOSIS PEPTIDASE"/>
    <property type="match status" value="1"/>
</dbReference>
<name>A0AAV7C6U3_ENGPU</name>
<gene>
    <name evidence="3" type="ORF">GDO81_007269</name>
</gene>
<keyword evidence="4" id="KW-1185">Reference proteome</keyword>
<dbReference type="InterPro" id="IPR052557">
    <property type="entry name" value="CAP/Cytokinesis_protein"/>
</dbReference>
<feature type="region of interest" description="Disordered" evidence="1">
    <location>
        <begin position="21"/>
        <end position="42"/>
    </location>
</feature>
<sequence>MEIRQDYNSLRINLLLIVQSQDKQTEQNQDPEPDQQPQEQPSIINPLAGRHIISSYESEGSQVRVEIHPKNSQPHLFNRPPVPKDVTVPTWNGSRWEQMSQPSAKDFYVYPWDKSCLKSMPVNLKNFEKLDAYAVQVVKPNTVEELVRLLLKMARTDLEKVRAIWMWICHHIEYDLEALEDKSKWCGDPNQILLTGKGACEGYASLLETMCRLAGIKCIKIGGFSKGHCYDLGQTFSDETNHAWNAVYLNKKWHLLDSTWGAGLADSSNNKFNFRYNEFYFLTHPALFIEEHFPDNQNWQLLQVPLSLKQFEGNVCHKSSFYNAGLIASYPETLQVETVNGKATFSIEGHFPALFSFTLNKTEKPGLLTLTKHGMQLEVYPQETGRHRLELYTKPFESTKDMYESIVEYIIICGSVDPVFKIPRELDIVVGPSWLTDKKGFLQLTARDPVINTPDGRCTIGFTLARRIVVIATLHGDRIKLGDERRYVLQTLRGNRVEFRIHLPQQGHYALKLHCSTGQGKFECFCNYLIICTNPDVTWPLFPKKLQNPVGPTALMEKKGLLQPSCRDPIIYSSNGHLSISFTIKDNIKILTALLSDDASLSDSGGKRHVTQVQRGQHLELQVRLPQAGSYVLQIFADNTASPSAFEYICNYLICCSSIDTFSTEAPVIPHIPVGSSSTTDKKGFIQPSQLGQVINSPDGRCSLSFSLDRDMSCLATLHSDDNKWNSQMERRYILQNQKQRQVEFFIQLPKCGSYELRVYADNKFQPGNYELVCSYLISCSNPKVAWPPFPDILQNPVGPTPLSEKKGLLQPSQTEPIIHSNDGRCSLSFTLKKEMGIFARLQSEGVLLTEEGERRHVLQFQRQNRVDFHIQLPQAGTYVLKIYTESEQGSFKFACNYLISCVNAQVKWPLLPLELSNPAGPSYLSDKKGLLRPSHLDPVIQTDDGRCCVSFALDDKIEVMATLHSDDITSEEARRRSIFQLEKEGRVEFEIQLPKAGNYVLKICTKKKTDLSNVYDYACNYLLCCSNTKIRWPFFPMRYSAWNTNYELLEPRTGILPANSEVKFRIKAKGLAAVVVKGKNFWPLTLSRDGFWEGVGSTAGSKDIQVLVTNNLNKNYALVLSYQVKGAVHQRLIESSYSS</sequence>
<feature type="compositionally biased region" description="Low complexity" evidence="1">
    <location>
        <begin position="26"/>
        <end position="41"/>
    </location>
</feature>
<dbReference type="Gene3D" id="3.10.620.30">
    <property type="match status" value="1"/>
</dbReference>
<accession>A0AAV7C6U3</accession>
<organism evidence="3 4">
    <name type="scientific">Engystomops pustulosus</name>
    <name type="common">Tungara frog</name>
    <name type="synonym">Physalaemus pustulosus</name>
    <dbReference type="NCBI Taxonomy" id="76066"/>
    <lineage>
        <taxon>Eukaryota</taxon>
        <taxon>Metazoa</taxon>
        <taxon>Chordata</taxon>
        <taxon>Craniata</taxon>
        <taxon>Vertebrata</taxon>
        <taxon>Euteleostomi</taxon>
        <taxon>Amphibia</taxon>
        <taxon>Batrachia</taxon>
        <taxon>Anura</taxon>
        <taxon>Neobatrachia</taxon>
        <taxon>Hyloidea</taxon>
        <taxon>Leptodactylidae</taxon>
        <taxon>Leiuperinae</taxon>
        <taxon>Engystomops</taxon>
    </lineage>
</organism>
<evidence type="ECO:0000313" key="4">
    <source>
        <dbReference type="Proteomes" id="UP000824782"/>
    </source>
</evidence>
<dbReference type="Proteomes" id="UP000824782">
    <property type="component" value="Unassembled WGS sequence"/>
</dbReference>
<dbReference type="Pfam" id="PF01841">
    <property type="entry name" value="Transglut_core"/>
    <property type="match status" value="1"/>
</dbReference>
<dbReference type="InterPro" id="IPR002931">
    <property type="entry name" value="Transglutaminase-like"/>
</dbReference>
<dbReference type="PANTHER" id="PTHR46333">
    <property type="entry name" value="CYTOKINESIS PROTEIN 3"/>
    <property type="match status" value="1"/>
</dbReference>
<dbReference type="InterPro" id="IPR038765">
    <property type="entry name" value="Papain-like_cys_pep_sf"/>
</dbReference>
<comment type="caution">
    <text evidence="3">The sequence shown here is derived from an EMBL/GenBank/DDBJ whole genome shotgun (WGS) entry which is preliminary data.</text>
</comment>
<dbReference type="GO" id="GO:0005737">
    <property type="term" value="C:cytoplasm"/>
    <property type="evidence" value="ECO:0007669"/>
    <property type="project" value="TreeGrafter"/>
</dbReference>
<reference evidence="3" key="1">
    <citation type="thesis" date="2020" institute="ProQuest LLC" country="789 East Eisenhower Parkway, Ann Arbor, MI, USA">
        <title>Comparative Genomics and Chromosome Evolution.</title>
        <authorList>
            <person name="Mudd A.B."/>
        </authorList>
    </citation>
    <scope>NUCLEOTIDE SEQUENCE</scope>
    <source>
        <strain evidence="3">237g6f4</strain>
        <tissue evidence="3">Blood</tissue>
    </source>
</reference>
<proteinExistence type="predicted"/>
<evidence type="ECO:0000256" key="1">
    <source>
        <dbReference type="SAM" id="MobiDB-lite"/>
    </source>
</evidence>
<dbReference type="GO" id="GO:0007517">
    <property type="term" value="P:muscle organ development"/>
    <property type="evidence" value="ECO:0007669"/>
    <property type="project" value="TreeGrafter"/>
</dbReference>